<dbReference type="GeneID" id="66104265"/>
<feature type="region of interest" description="Disordered" evidence="1">
    <location>
        <begin position="242"/>
        <end position="262"/>
    </location>
</feature>
<dbReference type="Proteomes" id="UP000812287">
    <property type="component" value="Unassembled WGS sequence"/>
</dbReference>
<evidence type="ECO:0000313" key="3">
    <source>
        <dbReference type="Proteomes" id="UP000812287"/>
    </source>
</evidence>
<comment type="caution">
    <text evidence="2">The sequence shown here is derived from an EMBL/GenBank/DDBJ whole genome shotgun (WGS) entry which is preliminary data.</text>
</comment>
<keyword evidence="3" id="KW-1185">Reference proteome</keyword>
<dbReference type="RefSeq" id="XP_043041981.1">
    <property type="nucleotide sequence ID" value="XM_043181969.1"/>
</dbReference>
<name>A0A9P7VZ50_9AGAR</name>
<protein>
    <submittedName>
        <fullName evidence="2">Uncharacterized protein</fullName>
    </submittedName>
</protein>
<feature type="compositionally biased region" description="Polar residues" evidence="1">
    <location>
        <begin position="519"/>
        <end position="538"/>
    </location>
</feature>
<evidence type="ECO:0000313" key="2">
    <source>
        <dbReference type="EMBL" id="KAG7448481.1"/>
    </source>
</evidence>
<dbReference type="AlphaFoldDB" id="A0A9P7VZ50"/>
<feature type="region of interest" description="Disordered" evidence="1">
    <location>
        <begin position="460"/>
        <end position="491"/>
    </location>
</feature>
<dbReference type="EMBL" id="MU250529">
    <property type="protein sequence ID" value="KAG7448481.1"/>
    <property type="molecule type" value="Genomic_DNA"/>
</dbReference>
<organism evidence="2 3">
    <name type="scientific">Guyanagaster necrorhizus</name>
    <dbReference type="NCBI Taxonomy" id="856835"/>
    <lineage>
        <taxon>Eukaryota</taxon>
        <taxon>Fungi</taxon>
        <taxon>Dikarya</taxon>
        <taxon>Basidiomycota</taxon>
        <taxon>Agaricomycotina</taxon>
        <taxon>Agaricomycetes</taxon>
        <taxon>Agaricomycetidae</taxon>
        <taxon>Agaricales</taxon>
        <taxon>Marasmiineae</taxon>
        <taxon>Physalacriaceae</taxon>
        <taxon>Guyanagaster</taxon>
    </lineage>
</organism>
<sequence length="571" mass="62253">MHKFGQLLSSVVTESPLPYPTLTGPSHWNWNFVPRSTLASASSLSATLAPDNLWNESLDDTIVHPATLAFESLSSSPSPSPRPISKPPSKSRTYRSKPVESIKEEPGSPRFIIEPLLAVGRCSPFPEHAHSPAQSELIGRSLLSQSLAPPTQVPLRATQANDDMRSMMGVFRLNPFTIHGGNPSTTLTWCGEEAGPLESMPVMLPEWQIPSYDAGIFSSELPELTRVDVGKLERLSPSFEAAGVKRKRDDYEEGDDDERPSQRYKLTEAIFTSESPSAEYSTAESLESLVHSSPSSSPIPVAAPTSVVAPIPSQTPYEYSLKQESDFDDWGRRCLRNPSEPSYKCNSSSSLAGFMGDTVPSRVSPLPSRRNSSDSSLIPPLSNACVERAVDVQFKGIAPMLNQPSQALVNNSTIPRNTNALPYHQWHRRSDACTPASSSTAVMSATCRFPTMYQQQWEQVQQPVARSSQSSRSSVSSGTPSLTYDMTRPGSAPYTTPASNYSLYAGDSSASDPLHEPSYTVNSYSHPTSDPNRSTTSMRRMPYHLSSPFSSIGMEMVSHVRGSAESATFYG</sequence>
<feature type="compositionally biased region" description="Low complexity" evidence="1">
    <location>
        <begin position="460"/>
        <end position="477"/>
    </location>
</feature>
<gene>
    <name evidence="2" type="ORF">BT62DRAFT_708358</name>
</gene>
<dbReference type="OrthoDB" id="3270670at2759"/>
<evidence type="ECO:0000256" key="1">
    <source>
        <dbReference type="SAM" id="MobiDB-lite"/>
    </source>
</evidence>
<feature type="region of interest" description="Disordered" evidence="1">
    <location>
        <begin position="71"/>
        <end position="105"/>
    </location>
</feature>
<accession>A0A9P7VZ50</accession>
<proteinExistence type="predicted"/>
<reference evidence="2" key="1">
    <citation type="submission" date="2020-11" db="EMBL/GenBank/DDBJ databases">
        <title>Adaptations for nitrogen fixation in a non-lichenized fungal sporocarp promotes dispersal by wood-feeding termites.</title>
        <authorList>
            <consortium name="DOE Joint Genome Institute"/>
            <person name="Koch R.A."/>
            <person name="Yoon G."/>
            <person name="Arayal U."/>
            <person name="Lail K."/>
            <person name="Amirebrahimi M."/>
            <person name="Labutti K."/>
            <person name="Lipzen A."/>
            <person name="Riley R."/>
            <person name="Barry K."/>
            <person name="Henrissat B."/>
            <person name="Grigoriev I.V."/>
            <person name="Herr J.R."/>
            <person name="Aime M.C."/>
        </authorList>
    </citation>
    <scope>NUCLEOTIDE SEQUENCE</scope>
    <source>
        <strain evidence="2">MCA 3950</strain>
    </source>
</reference>
<feature type="region of interest" description="Disordered" evidence="1">
    <location>
        <begin position="507"/>
        <end position="540"/>
    </location>
</feature>